<dbReference type="GO" id="GO:0009055">
    <property type="term" value="F:electron transfer activity"/>
    <property type="evidence" value="ECO:0007669"/>
    <property type="project" value="TreeGrafter"/>
</dbReference>
<dbReference type="PANTHER" id="PTHR43598">
    <property type="entry name" value="TUNGSTEN-CONTAINING FORMYLMETHANOFURAN DEHYDROGENASE 2 SUBUNIT B"/>
    <property type="match status" value="1"/>
</dbReference>
<dbReference type="InterPro" id="IPR006963">
    <property type="entry name" value="Mopterin_OxRdtase_4Fe-4S_dom"/>
</dbReference>
<evidence type="ECO:0000256" key="4">
    <source>
        <dbReference type="ARBA" id="ARBA00022485"/>
    </source>
</evidence>
<keyword evidence="6" id="KW-0560">Oxidoreductase</keyword>
<proteinExistence type="inferred from homology"/>
<keyword evidence="12" id="KW-1185">Reference proteome</keyword>
<comment type="cofactor">
    <cofactor evidence="1">
        <name>[4Fe-4S] cluster</name>
        <dbReference type="ChEBI" id="CHEBI:49883"/>
    </cofactor>
</comment>
<evidence type="ECO:0000256" key="1">
    <source>
        <dbReference type="ARBA" id="ARBA00001966"/>
    </source>
</evidence>
<dbReference type="AlphaFoldDB" id="A0A4R4TJE5"/>
<feature type="region of interest" description="Disordered" evidence="9">
    <location>
        <begin position="330"/>
        <end position="385"/>
    </location>
</feature>
<organism evidence="11 12">
    <name type="scientific">Streptomyces hainanensis</name>
    <dbReference type="NCBI Taxonomy" id="402648"/>
    <lineage>
        <taxon>Bacteria</taxon>
        <taxon>Bacillati</taxon>
        <taxon>Actinomycetota</taxon>
        <taxon>Actinomycetes</taxon>
        <taxon>Kitasatosporales</taxon>
        <taxon>Streptomycetaceae</taxon>
        <taxon>Streptomyces</taxon>
    </lineage>
</organism>
<evidence type="ECO:0000256" key="8">
    <source>
        <dbReference type="ARBA" id="ARBA00023014"/>
    </source>
</evidence>
<evidence type="ECO:0000313" key="11">
    <source>
        <dbReference type="EMBL" id="TDC75402.1"/>
    </source>
</evidence>
<keyword evidence="4" id="KW-0004">4Fe-4S</keyword>
<evidence type="ECO:0000256" key="5">
    <source>
        <dbReference type="ARBA" id="ARBA00022723"/>
    </source>
</evidence>
<dbReference type="GO" id="GO:0030313">
    <property type="term" value="C:cell envelope"/>
    <property type="evidence" value="ECO:0007669"/>
    <property type="project" value="UniProtKB-SubCell"/>
</dbReference>
<evidence type="ECO:0000256" key="3">
    <source>
        <dbReference type="ARBA" id="ARBA00010312"/>
    </source>
</evidence>
<dbReference type="EMBL" id="SMKI01000108">
    <property type="protein sequence ID" value="TDC75402.1"/>
    <property type="molecule type" value="Genomic_DNA"/>
</dbReference>
<dbReference type="NCBIfam" id="NF041513">
    <property type="entry name" value="formate_DH_Act"/>
    <property type="match status" value="1"/>
</dbReference>
<gene>
    <name evidence="11" type="ORF">E1283_12640</name>
</gene>
<dbReference type="InterPro" id="IPR048158">
    <property type="entry name" value="Formate_DH_Act"/>
</dbReference>
<dbReference type="Gene3D" id="3.30.200.210">
    <property type="match status" value="1"/>
</dbReference>
<dbReference type="GO" id="GO:0051539">
    <property type="term" value="F:4 iron, 4 sulfur cluster binding"/>
    <property type="evidence" value="ECO:0007669"/>
    <property type="project" value="UniProtKB-KW"/>
</dbReference>
<dbReference type="InterPro" id="IPR006657">
    <property type="entry name" value="MoPterin_dinucl-bd_dom"/>
</dbReference>
<dbReference type="GO" id="GO:0030151">
    <property type="term" value="F:molybdenum ion binding"/>
    <property type="evidence" value="ECO:0007669"/>
    <property type="project" value="TreeGrafter"/>
</dbReference>
<dbReference type="Proteomes" id="UP000295345">
    <property type="component" value="Unassembled WGS sequence"/>
</dbReference>
<name>A0A4R4TJE5_9ACTN</name>
<dbReference type="SUPFAM" id="SSF50692">
    <property type="entry name" value="ADC-like"/>
    <property type="match status" value="1"/>
</dbReference>
<dbReference type="Gene3D" id="3.40.228.10">
    <property type="entry name" value="Dimethylsulfoxide Reductase, domain 2"/>
    <property type="match status" value="2"/>
</dbReference>
<comment type="caution">
    <text evidence="11">The sequence shown here is derived from an EMBL/GenBank/DDBJ whole genome shotgun (WGS) entry which is preliminary data.</text>
</comment>
<dbReference type="GO" id="GO:0009061">
    <property type="term" value="P:anaerobic respiration"/>
    <property type="evidence" value="ECO:0007669"/>
    <property type="project" value="TreeGrafter"/>
</dbReference>
<dbReference type="SUPFAM" id="SSF53706">
    <property type="entry name" value="Formate dehydrogenase/DMSO reductase, domains 1-3"/>
    <property type="match status" value="1"/>
</dbReference>
<dbReference type="InterPro" id="IPR009010">
    <property type="entry name" value="Asp_de-COase-like_dom_sf"/>
</dbReference>
<dbReference type="CDD" id="cd02792">
    <property type="entry name" value="MopB_CT_Formate-Dh-Na-like"/>
    <property type="match status" value="1"/>
</dbReference>
<dbReference type="GO" id="GO:0043546">
    <property type="term" value="F:molybdopterin cofactor binding"/>
    <property type="evidence" value="ECO:0007669"/>
    <property type="project" value="InterPro"/>
</dbReference>
<dbReference type="InterPro" id="IPR006656">
    <property type="entry name" value="Mopterin_OxRdtase"/>
</dbReference>
<dbReference type="SMART" id="SM00926">
    <property type="entry name" value="Molybdop_Fe4S4"/>
    <property type="match status" value="1"/>
</dbReference>
<feature type="domain" description="4Fe-4S Mo/W bis-MGD-type" evidence="10">
    <location>
        <begin position="44"/>
        <end position="100"/>
    </location>
</feature>
<dbReference type="PANTHER" id="PTHR43598:SF1">
    <property type="entry name" value="FORMATE DEHYDROGENASE-O MAJOR SUBUNIT"/>
    <property type="match status" value="1"/>
</dbReference>
<dbReference type="Gene3D" id="2.40.40.20">
    <property type="match status" value="1"/>
</dbReference>
<dbReference type="OrthoDB" id="9759518at2"/>
<dbReference type="GO" id="GO:0016491">
    <property type="term" value="F:oxidoreductase activity"/>
    <property type="evidence" value="ECO:0007669"/>
    <property type="project" value="UniProtKB-KW"/>
</dbReference>
<comment type="similarity">
    <text evidence="3">Belongs to the prokaryotic molybdopterin-containing oxidoreductase family.</text>
</comment>
<protein>
    <submittedName>
        <fullName evidence="11">Formate dehydrogenase</fullName>
    </submittedName>
</protein>
<dbReference type="RefSeq" id="WP_132818087.1">
    <property type="nucleotide sequence ID" value="NZ_SMKI01000108.1"/>
</dbReference>
<evidence type="ECO:0000256" key="2">
    <source>
        <dbReference type="ARBA" id="ARBA00004196"/>
    </source>
</evidence>
<dbReference type="Pfam" id="PF00384">
    <property type="entry name" value="Molybdopterin"/>
    <property type="match status" value="2"/>
</dbReference>
<dbReference type="Gene3D" id="3.40.50.740">
    <property type="match status" value="1"/>
</dbReference>
<keyword evidence="5" id="KW-0479">Metal-binding</keyword>
<evidence type="ECO:0000313" key="12">
    <source>
        <dbReference type="Proteomes" id="UP000295345"/>
    </source>
</evidence>
<keyword evidence="7" id="KW-0408">Iron</keyword>
<accession>A0A4R4TJE5</accession>
<dbReference type="PROSITE" id="PS51669">
    <property type="entry name" value="4FE4S_MOW_BIS_MGD"/>
    <property type="match status" value="1"/>
</dbReference>
<evidence type="ECO:0000256" key="6">
    <source>
        <dbReference type="ARBA" id="ARBA00023002"/>
    </source>
</evidence>
<evidence type="ECO:0000256" key="7">
    <source>
        <dbReference type="ARBA" id="ARBA00023004"/>
    </source>
</evidence>
<evidence type="ECO:0000259" key="10">
    <source>
        <dbReference type="PROSITE" id="PS51669"/>
    </source>
</evidence>
<keyword evidence="8" id="KW-0411">Iron-sulfur</keyword>
<sequence length="1083" mass="118639">MGARRWIQGWPVYRQLTGGDPLGRGAAVKSATTDALRPRTATADRVVDSVCPYCAVGCGQKVYVENGRVTQIEGDPDSPVSRGRLCPKGSATLQLVTGAARRHQVLHRRPGATDWEPLDLETAMDMVADRVVATRRATWQWEADGVRVARTLGIASLGGAVLDNEENYLIKKLFTGLGVVQVENQARICHSATVAGLGTSFGRGGATTFMQDLQNADCVVIQGSNFAECHPVGFQWVMEAKARGATIIHVDPRFTRTSALADLHVPIRAGSDVAFLGGLINHVLTEGREFREYVLAYTNAATIVCEDFRDAEDLAGVFSGLDAEGRTYDPASWSYEGDPVRAPTGSRRAQPDDTALADERHACGAESHGSGGAQVPPRPERDDTLSHPRCVYQILRRHYARYTPEMVERVCGVDRTAFARVCEALTANSGPDRTSAFAYAVGWTQHSMGAQYIRAACVLQLLLGNIGRPGGGIQALRGHASIQGSSDIPTLFNLLPGYLPMPQAHRDPDLDSFVAAVRTDKGFWAEARSYAVSLLKSYYGAAATAANDYCYDHLPRITGSHSTYDTVLAQLEGDCRGYFLFGENPAVGSANARLQRLGMANLDWLVVRDFSLIESATWWRDGPEIENGELRTEDIATEVFFFPAAAHTEKSGSFTNTNRWLQWHHAAVEPPGEARSDLWFAHHLERRIRARLAGSTRREDRLFLDLAWEYPVEGALREPSAEAVLAEINGRGPDGAPLSAYTELRDDGSTSCGCWIYCGVYADGVNQAARRRPGGEQDWMAAEWAWAWPGNRRILYNRASAAPDGRPWSERKALLWWDADAGRWTGHDVPDFPVTLGPGHVPPEDATGVAALRGDDPFVMQGDGKGWLFAPAGLVDGPLPTHYEPQDSPFANPLHPGHGRSPVRTTFPHEGNEYHPSDGEHGAAVFPYVVTTYRLTEHFTAGGMTRWSPTLVELQPEMFCEVSPELAAERGLRHRDWATVVTLRGAIEARVLVTDRMAPLRVAGRTVHQIGLPYHWGPNGLSRGDAANELTSIVLDPNTHIQEVKALTADIRPGRRPRGPELRELIADYRRRSHASVETGLEV</sequence>
<dbReference type="Pfam" id="PF04879">
    <property type="entry name" value="Molybdop_Fe4S4"/>
    <property type="match status" value="1"/>
</dbReference>
<comment type="subcellular location">
    <subcellularLocation>
        <location evidence="2">Cell envelope</location>
    </subcellularLocation>
</comment>
<dbReference type="Pfam" id="PF01568">
    <property type="entry name" value="Molydop_binding"/>
    <property type="match status" value="1"/>
</dbReference>
<feature type="region of interest" description="Disordered" evidence="9">
    <location>
        <begin position="890"/>
        <end position="910"/>
    </location>
</feature>
<reference evidence="11 12" key="1">
    <citation type="submission" date="2019-03" db="EMBL/GenBank/DDBJ databases">
        <title>Draft genome sequences of novel Actinobacteria.</title>
        <authorList>
            <person name="Sahin N."/>
            <person name="Ay H."/>
            <person name="Saygin H."/>
        </authorList>
    </citation>
    <scope>NUCLEOTIDE SEQUENCE [LARGE SCALE GENOMIC DNA]</scope>
    <source>
        <strain evidence="11 12">DSM 41900</strain>
    </source>
</reference>
<evidence type="ECO:0000256" key="9">
    <source>
        <dbReference type="SAM" id="MobiDB-lite"/>
    </source>
</evidence>